<keyword evidence="1" id="KW-0812">Transmembrane</keyword>
<keyword evidence="2" id="KW-1185">Reference proteome</keyword>
<reference evidence="3" key="3">
    <citation type="submission" date="2016-06" db="UniProtKB">
        <authorList>
            <consortium name="WormBaseParasite"/>
        </authorList>
    </citation>
    <scope>IDENTIFICATION</scope>
</reference>
<dbReference type="AlphaFoldDB" id="A0A183CEU3"/>
<organism evidence="2 3">
    <name type="scientific">Globodera pallida</name>
    <name type="common">Potato cyst nematode worm</name>
    <name type="synonym">Heterodera pallida</name>
    <dbReference type="NCBI Taxonomy" id="36090"/>
    <lineage>
        <taxon>Eukaryota</taxon>
        <taxon>Metazoa</taxon>
        <taxon>Ecdysozoa</taxon>
        <taxon>Nematoda</taxon>
        <taxon>Chromadorea</taxon>
        <taxon>Rhabditida</taxon>
        <taxon>Tylenchina</taxon>
        <taxon>Tylenchomorpha</taxon>
        <taxon>Tylenchoidea</taxon>
        <taxon>Heteroderidae</taxon>
        <taxon>Heteroderinae</taxon>
        <taxon>Globodera</taxon>
    </lineage>
</organism>
<protein>
    <submittedName>
        <fullName evidence="3">Serpentine receptor class gamma</fullName>
    </submittedName>
</protein>
<dbReference type="WBParaSite" id="GPLIN_001139800">
    <property type="protein sequence ID" value="GPLIN_001139800"/>
    <property type="gene ID" value="GPLIN_001139800"/>
</dbReference>
<evidence type="ECO:0000256" key="1">
    <source>
        <dbReference type="SAM" id="Phobius"/>
    </source>
</evidence>
<evidence type="ECO:0000313" key="2">
    <source>
        <dbReference type="Proteomes" id="UP000050741"/>
    </source>
</evidence>
<feature type="transmembrane region" description="Helical" evidence="1">
    <location>
        <begin position="82"/>
        <end position="106"/>
    </location>
</feature>
<sequence>MEGPQNNNHRAVGGAVGHQLQNRICTGDASYINYTFYINTVSSVIFTILCVLLNIGTFVAYKQHVNRIAINGSNTALIEKKLLIYAMATFLGHLLVASLFLITIITNIDDPETTTFLYINYPLIMDTGTVVLSSWLLLWASSTIRQQLIKDFAIIRIRNNRVGPMEGPQNNNHLAVGGVVGDKLQNRICRSAQQLPTIS</sequence>
<proteinExistence type="predicted"/>
<name>A0A183CEU3_GLOPA</name>
<feature type="transmembrane region" description="Helical" evidence="1">
    <location>
        <begin position="118"/>
        <end position="140"/>
    </location>
</feature>
<dbReference type="Proteomes" id="UP000050741">
    <property type="component" value="Unassembled WGS sequence"/>
</dbReference>
<reference evidence="2" key="1">
    <citation type="submission" date="2013-12" db="EMBL/GenBank/DDBJ databases">
        <authorList>
            <person name="Aslett M."/>
        </authorList>
    </citation>
    <scope>NUCLEOTIDE SEQUENCE [LARGE SCALE GENOMIC DNA]</scope>
    <source>
        <strain evidence="2">Lindley</strain>
    </source>
</reference>
<keyword evidence="1" id="KW-1133">Transmembrane helix</keyword>
<reference evidence="2" key="2">
    <citation type="submission" date="2014-05" db="EMBL/GenBank/DDBJ databases">
        <title>The genome and life-stage specific transcriptomes of Globodera pallida elucidate key aspects of plant parasitism by a cyst nematode.</title>
        <authorList>
            <person name="Cotton J.A."/>
            <person name="Lilley C.J."/>
            <person name="Jones L.M."/>
            <person name="Kikuchi T."/>
            <person name="Reid A.J."/>
            <person name="Thorpe P."/>
            <person name="Tsai I.J."/>
            <person name="Beasley H."/>
            <person name="Blok V."/>
            <person name="Cock P.J.A."/>
            <person name="Van den Akker S.E."/>
            <person name="Holroyd N."/>
            <person name="Hunt M."/>
            <person name="Mantelin S."/>
            <person name="Naghra H."/>
            <person name="Pain A."/>
            <person name="Palomares-Rius J.E."/>
            <person name="Zarowiecki M."/>
            <person name="Berriman M."/>
            <person name="Jones J.T."/>
            <person name="Urwin P.E."/>
        </authorList>
    </citation>
    <scope>NUCLEOTIDE SEQUENCE [LARGE SCALE GENOMIC DNA]</scope>
    <source>
        <strain evidence="2">Lindley</strain>
    </source>
</reference>
<feature type="transmembrane region" description="Helical" evidence="1">
    <location>
        <begin position="36"/>
        <end position="61"/>
    </location>
</feature>
<keyword evidence="1" id="KW-0472">Membrane</keyword>
<dbReference type="Pfam" id="PF10323">
    <property type="entry name" value="7TM_GPCR_Srv"/>
    <property type="match status" value="1"/>
</dbReference>
<evidence type="ECO:0000313" key="3">
    <source>
        <dbReference type="WBParaSite" id="GPLIN_001139800"/>
    </source>
</evidence>
<accession>A0A183CEU3</accession>
<dbReference type="InterPro" id="IPR019426">
    <property type="entry name" value="7TM_GPCR_serpentine_rcpt_Srv"/>
</dbReference>